<keyword evidence="3" id="KW-0964">Secreted</keyword>
<evidence type="ECO:0000256" key="7">
    <source>
        <dbReference type="ARBA" id="ARBA00023180"/>
    </source>
</evidence>
<comment type="caution">
    <text evidence="11">The sequence shown here is derived from an EMBL/GenBank/DDBJ whole genome shotgun (WGS) entry which is preliminary data.</text>
</comment>
<reference evidence="11" key="1">
    <citation type="submission" date="2020-08" db="EMBL/GenBank/DDBJ databases">
        <title>Multicomponent nature underlies the extraordinary mechanical properties of spider dragline silk.</title>
        <authorList>
            <person name="Kono N."/>
            <person name="Nakamura H."/>
            <person name="Mori M."/>
            <person name="Yoshida Y."/>
            <person name="Ohtoshi R."/>
            <person name="Malay A.D."/>
            <person name="Moran D.A.P."/>
            <person name="Tomita M."/>
            <person name="Numata K."/>
            <person name="Arakawa K."/>
        </authorList>
    </citation>
    <scope>NUCLEOTIDE SEQUENCE</scope>
</reference>
<comment type="subcellular location">
    <subcellularLocation>
        <location evidence="1">Secreted</location>
    </subcellularLocation>
</comment>
<dbReference type="GO" id="GO:0004867">
    <property type="term" value="F:serine-type endopeptidase inhibitor activity"/>
    <property type="evidence" value="ECO:0007669"/>
    <property type="project" value="UniProtKB-KW"/>
</dbReference>
<protein>
    <submittedName>
        <fullName evidence="11">Serpin B6</fullName>
    </submittedName>
</protein>
<feature type="chain" id="PRO_5036487264" evidence="9">
    <location>
        <begin position="26"/>
        <end position="229"/>
    </location>
</feature>
<name>A0A8X6PMQ9_NEPPI</name>
<evidence type="ECO:0000256" key="1">
    <source>
        <dbReference type="ARBA" id="ARBA00004613"/>
    </source>
</evidence>
<keyword evidence="7" id="KW-0325">Glycoprotein</keyword>
<evidence type="ECO:0000259" key="10">
    <source>
        <dbReference type="SMART" id="SM00093"/>
    </source>
</evidence>
<dbReference type="InterPro" id="IPR042178">
    <property type="entry name" value="Serpin_sf_1"/>
</dbReference>
<dbReference type="SUPFAM" id="SSF56574">
    <property type="entry name" value="Serpins"/>
    <property type="match status" value="1"/>
</dbReference>
<dbReference type="AlphaFoldDB" id="A0A8X6PMQ9"/>
<evidence type="ECO:0000313" key="11">
    <source>
        <dbReference type="EMBL" id="GFT72139.1"/>
    </source>
</evidence>
<evidence type="ECO:0000256" key="4">
    <source>
        <dbReference type="ARBA" id="ARBA00022690"/>
    </source>
</evidence>
<dbReference type="EMBL" id="BMAW01021264">
    <property type="protein sequence ID" value="GFT72139.1"/>
    <property type="molecule type" value="Genomic_DNA"/>
</dbReference>
<dbReference type="PANTHER" id="PTHR11461:SF211">
    <property type="entry name" value="GH10112P-RELATED"/>
    <property type="match status" value="1"/>
</dbReference>
<feature type="signal peptide" evidence="9">
    <location>
        <begin position="1"/>
        <end position="25"/>
    </location>
</feature>
<keyword evidence="6" id="KW-0722">Serine protease inhibitor</keyword>
<keyword evidence="5 9" id="KW-0732">Signal</keyword>
<dbReference type="InterPro" id="IPR023796">
    <property type="entry name" value="Serpin_dom"/>
</dbReference>
<proteinExistence type="inferred from homology"/>
<comment type="similarity">
    <text evidence="2 8">Belongs to the serpin family.</text>
</comment>
<evidence type="ECO:0000256" key="6">
    <source>
        <dbReference type="ARBA" id="ARBA00022900"/>
    </source>
</evidence>
<evidence type="ECO:0000313" key="12">
    <source>
        <dbReference type="Proteomes" id="UP000887013"/>
    </source>
</evidence>
<dbReference type="PANTHER" id="PTHR11461">
    <property type="entry name" value="SERINE PROTEASE INHIBITOR, SERPIN"/>
    <property type="match status" value="1"/>
</dbReference>
<keyword evidence="4" id="KW-0646">Protease inhibitor</keyword>
<dbReference type="InterPro" id="IPR036186">
    <property type="entry name" value="Serpin_sf"/>
</dbReference>
<dbReference type="Proteomes" id="UP000887013">
    <property type="component" value="Unassembled WGS sequence"/>
</dbReference>
<accession>A0A8X6PMQ9</accession>
<dbReference type="FunFam" id="3.30.497.10:FF:000031">
    <property type="entry name" value="Putative salivary serpin"/>
    <property type="match status" value="1"/>
</dbReference>
<dbReference type="Gene3D" id="3.30.497.10">
    <property type="entry name" value="Antithrombin, subunit I, domain 2"/>
    <property type="match status" value="1"/>
</dbReference>
<gene>
    <name evidence="11" type="primary">SERPINB6</name>
    <name evidence="11" type="ORF">NPIL_301431</name>
</gene>
<dbReference type="OrthoDB" id="6416968at2759"/>
<evidence type="ECO:0000256" key="2">
    <source>
        <dbReference type="ARBA" id="ARBA00009500"/>
    </source>
</evidence>
<dbReference type="InterPro" id="IPR000215">
    <property type="entry name" value="Serpin_fam"/>
</dbReference>
<evidence type="ECO:0000256" key="3">
    <source>
        <dbReference type="ARBA" id="ARBA00022525"/>
    </source>
</evidence>
<organism evidence="11 12">
    <name type="scientific">Nephila pilipes</name>
    <name type="common">Giant wood spider</name>
    <name type="synonym">Nephila maculata</name>
    <dbReference type="NCBI Taxonomy" id="299642"/>
    <lineage>
        <taxon>Eukaryota</taxon>
        <taxon>Metazoa</taxon>
        <taxon>Ecdysozoa</taxon>
        <taxon>Arthropoda</taxon>
        <taxon>Chelicerata</taxon>
        <taxon>Arachnida</taxon>
        <taxon>Araneae</taxon>
        <taxon>Araneomorphae</taxon>
        <taxon>Entelegynae</taxon>
        <taxon>Araneoidea</taxon>
        <taxon>Nephilidae</taxon>
        <taxon>Nephila</taxon>
    </lineage>
</organism>
<dbReference type="Pfam" id="PF00079">
    <property type="entry name" value="Serpin"/>
    <property type="match status" value="1"/>
</dbReference>
<dbReference type="GO" id="GO:0005615">
    <property type="term" value="C:extracellular space"/>
    <property type="evidence" value="ECO:0007669"/>
    <property type="project" value="InterPro"/>
</dbReference>
<sequence>MIKDDIVLLQALLFWGAFFVSVAGASNQENIRKLALVNNELAFKIYRKLIEDTSKNMFFSPLSISSVFSMLYYGSEGDTAKELKKTLGYEDAGITDELLHETFSSFLKNLLRAGRFPNGTVIQSTNAVVANKSIDLTPEFRLKIKEWYEASVREVDFTKDADAIVGGVNDWIKNQTHGKINTLITELNPAVLMILLNAMYFKGAWKIPFDQDKTSPQLFFNNGRESEKK</sequence>
<evidence type="ECO:0000256" key="8">
    <source>
        <dbReference type="RuleBase" id="RU000411"/>
    </source>
</evidence>
<evidence type="ECO:0000256" key="9">
    <source>
        <dbReference type="SAM" id="SignalP"/>
    </source>
</evidence>
<dbReference type="SMART" id="SM00093">
    <property type="entry name" value="SERPIN"/>
    <property type="match status" value="1"/>
</dbReference>
<evidence type="ECO:0000256" key="5">
    <source>
        <dbReference type="ARBA" id="ARBA00022729"/>
    </source>
</evidence>
<feature type="domain" description="Serpin" evidence="10">
    <location>
        <begin position="43"/>
        <end position="229"/>
    </location>
</feature>
<keyword evidence="12" id="KW-1185">Reference proteome</keyword>